<evidence type="ECO:0000256" key="4">
    <source>
        <dbReference type="ARBA" id="ARBA00022679"/>
    </source>
</evidence>
<feature type="domain" description="Signal transduction histidine kinase HWE region" evidence="8">
    <location>
        <begin position="154"/>
        <end position="236"/>
    </location>
</feature>
<organism evidence="9 10">
    <name type="scientific">Rhizobium leguminosarum</name>
    <dbReference type="NCBI Taxonomy" id="384"/>
    <lineage>
        <taxon>Bacteria</taxon>
        <taxon>Pseudomonadati</taxon>
        <taxon>Pseudomonadota</taxon>
        <taxon>Alphaproteobacteria</taxon>
        <taxon>Hyphomicrobiales</taxon>
        <taxon>Rhizobiaceae</taxon>
        <taxon>Rhizobium/Agrobacterium group</taxon>
        <taxon>Rhizobium</taxon>
    </lineage>
</organism>
<comment type="catalytic activity">
    <reaction evidence="1">
        <text>ATP + protein L-histidine = ADP + protein N-phospho-L-histidine.</text>
        <dbReference type="EC" id="2.7.13.3"/>
    </reaction>
</comment>
<dbReference type="EC" id="2.7.13.3" evidence="2"/>
<dbReference type="SMART" id="SM00911">
    <property type="entry name" value="HWE_HK"/>
    <property type="match status" value="1"/>
</dbReference>
<keyword evidence="6 9" id="KW-0418">Kinase</keyword>
<dbReference type="AlphaFoldDB" id="A0A7W9ZQA6"/>
<dbReference type="Proteomes" id="UP000517187">
    <property type="component" value="Unassembled WGS sequence"/>
</dbReference>
<evidence type="ECO:0000256" key="2">
    <source>
        <dbReference type="ARBA" id="ARBA00012438"/>
    </source>
</evidence>
<reference evidence="9 10" key="1">
    <citation type="submission" date="2020-08" db="EMBL/GenBank/DDBJ databases">
        <title>Genomic Encyclopedia of Type Strains, Phase IV (KMG-V): Genome sequencing to study the core and pangenomes of soil and plant-associated prokaryotes.</title>
        <authorList>
            <person name="Whitman W."/>
        </authorList>
    </citation>
    <scope>NUCLEOTIDE SEQUENCE [LARGE SCALE GENOMIC DNA]</scope>
    <source>
        <strain evidence="9 10">SEMIA 4011</strain>
    </source>
</reference>
<dbReference type="PANTHER" id="PTHR41523">
    <property type="entry name" value="TWO-COMPONENT SYSTEM SENSOR PROTEIN"/>
    <property type="match status" value="1"/>
</dbReference>
<keyword evidence="7" id="KW-0067">ATP-binding</keyword>
<protein>
    <recommendedName>
        <fullName evidence="2">histidine kinase</fullName>
        <ecNumber evidence="2">2.7.13.3</ecNumber>
    </recommendedName>
</protein>
<evidence type="ECO:0000256" key="7">
    <source>
        <dbReference type="ARBA" id="ARBA00022840"/>
    </source>
</evidence>
<dbReference type="InterPro" id="IPR036890">
    <property type="entry name" value="HATPase_C_sf"/>
</dbReference>
<evidence type="ECO:0000256" key="5">
    <source>
        <dbReference type="ARBA" id="ARBA00022741"/>
    </source>
</evidence>
<dbReference type="RefSeq" id="WP_184692348.1">
    <property type="nucleotide sequence ID" value="NZ_JACIIJ010000001.1"/>
</dbReference>
<dbReference type="Pfam" id="PF07536">
    <property type="entry name" value="HWE_HK"/>
    <property type="match status" value="1"/>
</dbReference>
<gene>
    <name evidence="9" type="ORF">GGE66_000478</name>
</gene>
<dbReference type="Gene3D" id="3.30.565.10">
    <property type="entry name" value="Histidine kinase-like ATPase, C-terminal domain"/>
    <property type="match status" value="1"/>
</dbReference>
<dbReference type="GO" id="GO:0004673">
    <property type="term" value="F:protein histidine kinase activity"/>
    <property type="evidence" value="ECO:0007669"/>
    <property type="project" value="UniProtKB-EC"/>
</dbReference>
<evidence type="ECO:0000256" key="6">
    <source>
        <dbReference type="ARBA" id="ARBA00022777"/>
    </source>
</evidence>
<evidence type="ECO:0000256" key="3">
    <source>
        <dbReference type="ARBA" id="ARBA00022553"/>
    </source>
</evidence>
<dbReference type="InterPro" id="IPR011102">
    <property type="entry name" value="Sig_transdc_His_kinase_HWE"/>
</dbReference>
<dbReference type="PANTHER" id="PTHR41523:SF8">
    <property type="entry name" value="ETHYLENE RESPONSE SENSOR PROTEIN"/>
    <property type="match status" value="1"/>
</dbReference>
<name>A0A7W9ZQA6_RHILE</name>
<accession>A0A7W9ZQA6</accession>
<keyword evidence="3" id="KW-0597">Phosphoprotein</keyword>
<evidence type="ECO:0000313" key="9">
    <source>
        <dbReference type="EMBL" id="MBB6219534.1"/>
    </source>
</evidence>
<evidence type="ECO:0000256" key="1">
    <source>
        <dbReference type="ARBA" id="ARBA00000085"/>
    </source>
</evidence>
<evidence type="ECO:0000313" key="10">
    <source>
        <dbReference type="Proteomes" id="UP000517187"/>
    </source>
</evidence>
<keyword evidence="5" id="KW-0547">Nucleotide-binding</keyword>
<sequence length="350" mass="38508">MTDAPESELDWVLVLAPFRKDSDYIAAFLREQRVAVKAAKLDDDLELLLGQSPGIIAITHEALNASVVDRIGKHLVEQPDWSEVPIIVLLERSASISRIRNHLEHAWPAARLLFHTRPIKPLELVNAIQSNLLVRLRQRQVRDSIERERELRLELNHRIKNILASVTSIFRMTRRSAATVEDLSADFSSRLQALADVHSAVFEAGGEEVSFSAVVELTVSPYRSSGISRIAAHGPELVVNRDAATTIALCLHELITNAIKYGALSQAAGTVDLTWALDDSETGGRFLMSWVETGGPGVREPTRQGYGTRYIRSALGSLFGSPPEMTYAPAGFRCQATGPLSRITSADART</sequence>
<keyword evidence="4" id="KW-0808">Transferase</keyword>
<evidence type="ECO:0000259" key="8">
    <source>
        <dbReference type="SMART" id="SM00911"/>
    </source>
</evidence>
<dbReference type="SUPFAM" id="SSF55874">
    <property type="entry name" value="ATPase domain of HSP90 chaperone/DNA topoisomerase II/histidine kinase"/>
    <property type="match status" value="1"/>
</dbReference>
<dbReference type="GO" id="GO:0005524">
    <property type="term" value="F:ATP binding"/>
    <property type="evidence" value="ECO:0007669"/>
    <property type="project" value="UniProtKB-KW"/>
</dbReference>
<comment type="caution">
    <text evidence="9">The sequence shown here is derived from an EMBL/GenBank/DDBJ whole genome shotgun (WGS) entry which is preliminary data.</text>
</comment>
<proteinExistence type="predicted"/>
<dbReference type="EMBL" id="JACIIJ010000001">
    <property type="protein sequence ID" value="MBB6219534.1"/>
    <property type="molecule type" value="Genomic_DNA"/>
</dbReference>